<feature type="compositionally biased region" description="Low complexity" evidence="4">
    <location>
        <begin position="234"/>
        <end position="245"/>
    </location>
</feature>
<evidence type="ECO:0000256" key="4">
    <source>
        <dbReference type="SAM" id="MobiDB-lite"/>
    </source>
</evidence>
<dbReference type="Gene3D" id="3.90.226.10">
    <property type="entry name" value="2-enoyl-CoA Hydratase, Chain A, domain 1"/>
    <property type="match status" value="1"/>
</dbReference>
<dbReference type="PANTHER" id="PTHR10381:SF11">
    <property type="entry name" value="ATP-DEPENDENT CLP PROTEASE PROTEOLYTIC SUBUNIT, MITOCHONDRIAL"/>
    <property type="match status" value="1"/>
</dbReference>
<dbReference type="PANTHER" id="PTHR10381">
    <property type="entry name" value="ATP-DEPENDENT CLP PROTEASE PROTEOLYTIC SUBUNIT"/>
    <property type="match status" value="1"/>
</dbReference>
<dbReference type="InterPro" id="IPR029045">
    <property type="entry name" value="ClpP/crotonase-like_dom_sf"/>
</dbReference>
<dbReference type="InterPro" id="IPR023562">
    <property type="entry name" value="ClpP/TepA"/>
</dbReference>
<dbReference type="CDD" id="cd07016">
    <property type="entry name" value="S14_ClpP_1"/>
    <property type="match status" value="1"/>
</dbReference>
<feature type="coiled-coil region" evidence="3">
    <location>
        <begin position="270"/>
        <end position="338"/>
    </location>
</feature>
<dbReference type="Pfam" id="PF00574">
    <property type="entry name" value="CLP_protease"/>
    <property type="match status" value="1"/>
</dbReference>
<keyword evidence="5" id="KW-0378">Hydrolase</keyword>
<dbReference type="GO" id="GO:0051117">
    <property type="term" value="F:ATPase binding"/>
    <property type="evidence" value="ECO:0007669"/>
    <property type="project" value="TreeGrafter"/>
</dbReference>
<dbReference type="InterPro" id="IPR012106">
    <property type="entry name" value="Phage_Mu_Gp1"/>
</dbReference>
<accession>A0AAW5IAG8</accession>
<evidence type="ECO:0000256" key="2">
    <source>
        <dbReference type="RuleBase" id="RU003567"/>
    </source>
</evidence>
<evidence type="ECO:0000313" key="6">
    <source>
        <dbReference type="Proteomes" id="UP001205506"/>
    </source>
</evidence>
<evidence type="ECO:0000313" key="5">
    <source>
        <dbReference type="EMBL" id="MCP9549432.1"/>
    </source>
</evidence>
<dbReference type="EMBL" id="JANDWU010000012">
    <property type="protein sequence ID" value="MCP9549432.1"/>
    <property type="molecule type" value="Genomic_DNA"/>
</dbReference>
<dbReference type="GO" id="GO:0004176">
    <property type="term" value="F:ATP-dependent peptidase activity"/>
    <property type="evidence" value="ECO:0007669"/>
    <property type="project" value="InterPro"/>
</dbReference>
<evidence type="ECO:0000256" key="1">
    <source>
        <dbReference type="ARBA" id="ARBA00007039"/>
    </source>
</evidence>
<organism evidence="5 6">
    <name type="scientific">Segatella copri</name>
    <dbReference type="NCBI Taxonomy" id="165179"/>
    <lineage>
        <taxon>Bacteria</taxon>
        <taxon>Pseudomonadati</taxon>
        <taxon>Bacteroidota</taxon>
        <taxon>Bacteroidia</taxon>
        <taxon>Bacteroidales</taxon>
        <taxon>Prevotellaceae</taxon>
        <taxon>Segatella</taxon>
    </lineage>
</organism>
<dbReference type="SUPFAM" id="SSF52096">
    <property type="entry name" value="ClpP/crotonase"/>
    <property type="match status" value="1"/>
</dbReference>
<evidence type="ECO:0000256" key="3">
    <source>
        <dbReference type="SAM" id="Coils"/>
    </source>
</evidence>
<proteinExistence type="inferred from homology"/>
<sequence>MNSEELKYVVGEAHEDQPAIMRFYGRIDDCSTRQFNDEFLWLHDYIKPSKIIVCINSEGGSVLYGMSTFSILLESKIPVETVIDGLAASMASVLWAAGSKAYMRDYSILMIHNPFLRSGNKDNMDPDTQQTVNAFRKQIETIYRKRFGLSKEKVQSIMDGDEGCDGTYFDAQQAVDAGIIPAENILKTSKQVCSKVKNQMKDLTDAVAIQKMMVDICAEAGEIKPQENNGSIPNQNQNEKQNSQEMNKEQDVFAFGSVCAQLGLPKDSEVADVVNQLTELKNAKEQLKTVQASYDALKIEKAGVETELNNKNEELASVKNQLKVYQDAESAAKDAEIESLIDAAVKAGKIKPESKEQWVEMAHSNLETVKATLDSITGREKISEQIATDPANIDNAKDNLTEAQKKLQAEIEARIAPDFQFNTLD</sequence>
<reference evidence="5" key="1">
    <citation type="submission" date="2022-07" db="EMBL/GenBank/DDBJ databases">
        <title>Prevotella copri.</title>
        <authorList>
            <person name="Yang C."/>
        </authorList>
    </citation>
    <scope>NUCLEOTIDE SEQUENCE</scope>
    <source>
        <strain evidence="5">HF1805</strain>
    </source>
</reference>
<dbReference type="GO" id="GO:0009368">
    <property type="term" value="C:endopeptidase Clp complex"/>
    <property type="evidence" value="ECO:0007669"/>
    <property type="project" value="TreeGrafter"/>
</dbReference>
<dbReference type="GO" id="GO:0004252">
    <property type="term" value="F:serine-type endopeptidase activity"/>
    <property type="evidence" value="ECO:0007669"/>
    <property type="project" value="InterPro"/>
</dbReference>
<feature type="region of interest" description="Disordered" evidence="4">
    <location>
        <begin position="224"/>
        <end position="246"/>
    </location>
</feature>
<keyword evidence="3" id="KW-0175">Coiled coil</keyword>
<dbReference type="PRINTS" id="PR00127">
    <property type="entry name" value="CLPPROTEASEP"/>
</dbReference>
<keyword evidence="5" id="KW-0645">Protease</keyword>
<gene>
    <name evidence="5" type="ORF">NNC68_08090</name>
</gene>
<dbReference type="InterPro" id="IPR001907">
    <property type="entry name" value="ClpP"/>
</dbReference>
<dbReference type="GO" id="GO:0006515">
    <property type="term" value="P:protein quality control for misfolded or incompletely synthesized proteins"/>
    <property type="evidence" value="ECO:0007669"/>
    <property type="project" value="TreeGrafter"/>
</dbReference>
<comment type="caution">
    <text evidence="5">The sequence shown here is derived from an EMBL/GenBank/DDBJ whole genome shotgun (WGS) entry which is preliminary data.</text>
</comment>
<dbReference type="AlphaFoldDB" id="A0AAW5IAG8"/>
<protein>
    <recommendedName>
        <fullName evidence="2">ATP-dependent Clp protease proteolytic subunit</fullName>
    </recommendedName>
</protein>
<comment type="similarity">
    <text evidence="1 2">Belongs to the peptidase S14 family.</text>
</comment>
<name>A0AAW5IAG8_9BACT</name>
<dbReference type="Proteomes" id="UP001205506">
    <property type="component" value="Unassembled WGS sequence"/>
</dbReference>
<dbReference type="RefSeq" id="WP_254970015.1">
    <property type="nucleotide sequence ID" value="NZ_JANDWU010000012.1"/>
</dbReference>
<dbReference type="Pfam" id="PF10123">
    <property type="entry name" value="Mu-like_Pro"/>
    <property type="match status" value="1"/>
</dbReference>